<organism evidence="2">
    <name type="scientific">Fundidesulfovibrio putealis</name>
    <dbReference type="NCBI Taxonomy" id="270496"/>
    <lineage>
        <taxon>Bacteria</taxon>
        <taxon>Pseudomonadati</taxon>
        <taxon>Thermodesulfobacteriota</taxon>
        <taxon>Desulfovibrionia</taxon>
        <taxon>Desulfovibrionales</taxon>
        <taxon>Desulfovibrionaceae</taxon>
        <taxon>Fundidesulfovibrio</taxon>
    </lineage>
</organism>
<accession>A0A7C4AH86</accession>
<dbReference type="AlphaFoldDB" id="A0A7C4AH86"/>
<proteinExistence type="predicted"/>
<gene>
    <name evidence="2" type="ORF">ENR59_07175</name>
</gene>
<evidence type="ECO:0000256" key="1">
    <source>
        <dbReference type="SAM" id="SignalP"/>
    </source>
</evidence>
<protein>
    <submittedName>
        <fullName evidence="2">Uncharacterized protein</fullName>
    </submittedName>
</protein>
<feature type="signal peptide" evidence="1">
    <location>
        <begin position="1"/>
        <end position="22"/>
    </location>
</feature>
<feature type="chain" id="PRO_5027841877" evidence="1">
    <location>
        <begin position="23"/>
        <end position="161"/>
    </location>
</feature>
<sequence length="161" mass="17675">MARKALLTVIALLVAFSVPAYAQKKSGDKQPTPMSQAASAASVSNFGQRWAAMGEKERDGFLEGMVTAFRIMCLNAVMGGLDAKSQNAQEADKKFKECMVGFFPYQMHLVRQAMTELYQDKANNAVPFDVCFGVALLKIKGDPYEENLAKLRQDLAKRGGK</sequence>
<reference evidence="2" key="1">
    <citation type="journal article" date="2020" name="mSystems">
        <title>Genome- and Community-Level Interaction Insights into Carbon Utilization and Element Cycling Functions of Hydrothermarchaeota in Hydrothermal Sediment.</title>
        <authorList>
            <person name="Zhou Z."/>
            <person name="Liu Y."/>
            <person name="Xu W."/>
            <person name="Pan J."/>
            <person name="Luo Z.H."/>
            <person name="Li M."/>
        </authorList>
    </citation>
    <scope>NUCLEOTIDE SEQUENCE [LARGE SCALE GENOMIC DNA]</scope>
    <source>
        <strain evidence="2">SpSt-413</strain>
    </source>
</reference>
<name>A0A7C4AH86_9BACT</name>
<comment type="caution">
    <text evidence="2">The sequence shown here is derived from an EMBL/GenBank/DDBJ whole genome shotgun (WGS) entry which is preliminary data.</text>
</comment>
<evidence type="ECO:0000313" key="2">
    <source>
        <dbReference type="EMBL" id="HGG92720.1"/>
    </source>
</evidence>
<keyword evidence="1" id="KW-0732">Signal</keyword>
<dbReference type="EMBL" id="DSRP01000492">
    <property type="protein sequence ID" value="HGG92720.1"/>
    <property type="molecule type" value="Genomic_DNA"/>
</dbReference>